<dbReference type="AlphaFoldDB" id="A0AAQ5XWE1"/>
<sequence length="168" mass="18662">MYQILQKPKKSLLPNATKKHEAATHSKDTKTQTLWVNCRLCSLHRADGRLMYENVTSSEEATATTESINLHVPVDLLGLPVATQQTTQDPHATHPGQLLWHTSVGGTLSLTWMQEDMSTRVLAAAGPGVDRNRFANDKTILHQFTDLLGLEAEWSNPLSVVFVFSRMA</sequence>
<proteinExistence type="predicted"/>
<dbReference type="GeneTree" id="ENSGT01050000245058"/>
<evidence type="ECO:0000256" key="1">
    <source>
        <dbReference type="SAM" id="MobiDB-lite"/>
    </source>
</evidence>
<accession>A0AAQ5XWE1</accession>
<evidence type="ECO:0000313" key="2">
    <source>
        <dbReference type="Ensembl" id="ENSAOCP00000044824.1"/>
    </source>
</evidence>
<feature type="region of interest" description="Disordered" evidence="1">
    <location>
        <begin position="1"/>
        <end position="28"/>
    </location>
</feature>
<dbReference type="Proteomes" id="UP001501940">
    <property type="component" value="Chromosome 19"/>
</dbReference>
<protein>
    <submittedName>
        <fullName evidence="2">Uncharacterized protein</fullName>
    </submittedName>
</protein>
<keyword evidence="3" id="KW-1185">Reference proteome</keyword>
<reference evidence="2" key="2">
    <citation type="submission" date="2025-08" db="UniProtKB">
        <authorList>
            <consortium name="Ensembl"/>
        </authorList>
    </citation>
    <scope>IDENTIFICATION</scope>
</reference>
<dbReference type="Ensembl" id="ENSAOCT00000064064.1">
    <property type="protein sequence ID" value="ENSAOCP00000044824.1"/>
    <property type="gene ID" value="ENSAOCG00000031124.1"/>
</dbReference>
<organism evidence="2 3">
    <name type="scientific">Amphiprion ocellaris</name>
    <name type="common">Clown anemonefish</name>
    <dbReference type="NCBI Taxonomy" id="80972"/>
    <lineage>
        <taxon>Eukaryota</taxon>
        <taxon>Metazoa</taxon>
        <taxon>Chordata</taxon>
        <taxon>Craniata</taxon>
        <taxon>Vertebrata</taxon>
        <taxon>Euteleostomi</taxon>
        <taxon>Actinopterygii</taxon>
        <taxon>Neopterygii</taxon>
        <taxon>Teleostei</taxon>
        <taxon>Neoteleostei</taxon>
        <taxon>Acanthomorphata</taxon>
        <taxon>Ovalentaria</taxon>
        <taxon>Pomacentridae</taxon>
        <taxon>Amphiprion</taxon>
    </lineage>
</organism>
<reference evidence="2" key="3">
    <citation type="submission" date="2025-09" db="UniProtKB">
        <authorList>
            <consortium name="Ensembl"/>
        </authorList>
    </citation>
    <scope>IDENTIFICATION</scope>
</reference>
<feature type="compositionally biased region" description="Basic and acidic residues" evidence="1">
    <location>
        <begin position="18"/>
        <end position="28"/>
    </location>
</feature>
<name>A0AAQ5XWE1_AMPOC</name>
<evidence type="ECO:0000313" key="3">
    <source>
        <dbReference type="Proteomes" id="UP001501940"/>
    </source>
</evidence>
<reference evidence="2 3" key="1">
    <citation type="submission" date="2022-01" db="EMBL/GenBank/DDBJ databases">
        <title>A chromosome-scale genome assembly of the false clownfish, Amphiprion ocellaris.</title>
        <authorList>
            <person name="Ryu T."/>
        </authorList>
    </citation>
    <scope>NUCLEOTIDE SEQUENCE [LARGE SCALE GENOMIC DNA]</scope>
</reference>